<feature type="domain" description="Glycosyltransferase 2-like" evidence="1">
    <location>
        <begin position="7"/>
        <end position="118"/>
    </location>
</feature>
<dbReference type="OrthoDB" id="199095at2"/>
<dbReference type="EMBL" id="QEHR01000002">
    <property type="protein sequence ID" value="PVW16460.1"/>
    <property type="molecule type" value="Genomic_DNA"/>
</dbReference>
<evidence type="ECO:0000313" key="2">
    <source>
        <dbReference type="EMBL" id="PVW16460.1"/>
    </source>
</evidence>
<dbReference type="InterPro" id="IPR001173">
    <property type="entry name" value="Glyco_trans_2-like"/>
</dbReference>
<proteinExistence type="predicted"/>
<name>A0A2U0I609_9FLAO</name>
<dbReference type="GO" id="GO:0016758">
    <property type="term" value="F:hexosyltransferase activity"/>
    <property type="evidence" value="ECO:0007669"/>
    <property type="project" value="UniProtKB-ARBA"/>
</dbReference>
<dbReference type="SUPFAM" id="SSF53448">
    <property type="entry name" value="Nucleotide-diphospho-sugar transferases"/>
    <property type="match status" value="1"/>
</dbReference>
<dbReference type="AlphaFoldDB" id="A0A2U0I609"/>
<dbReference type="RefSeq" id="WP_116693474.1">
    <property type="nucleotide sequence ID" value="NZ_QEHR01000002.1"/>
</dbReference>
<gene>
    <name evidence="2" type="ORF">DDV96_04175</name>
</gene>
<dbReference type="PANTHER" id="PTHR22916">
    <property type="entry name" value="GLYCOSYLTRANSFERASE"/>
    <property type="match status" value="1"/>
</dbReference>
<dbReference type="Proteomes" id="UP000245962">
    <property type="component" value="Unassembled WGS sequence"/>
</dbReference>
<dbReference type="Pfam" id="PF00535">
    <property type="entry name" value="Glycos_transf_2"/>
    <property type="match status" value="1"/>
</dbReference>
<protein>
    <recommendedName>
        <fullName evidence="1">Glycosyltransferase 2-like domain-containing protein</fullName>
    </recommendedName>
</protein>
<sequence>MDNPLVSVCMITYNHEKYITQAIESVLSQCIDFDFEFIIANDASTDNTDLLITKLIKDNPEITFKYFNHSENKGMIDNFIFALSVCKGKYISLCEGDDYWTDTSKLKKQVKFLELNPEYEMCFTNIKVVNFLGKQIKKKLIVNAKKSSYTHKDMTIWAPTLTRVFKNRDFSVIHKPSPGMDTLMLVYQSTLGKIKFLDEITGAYRIHDTGVFSMIKISRKYEHKIKTSIACLSFVHRIYKKKYVGEILKNLLELKAIDKKLYKRTCHYFMSEVELLKDMPKIKLYKFWLGYYIIKLPLHKSSSTIIFTKKVINHLLIY</sequence>
<keyword evidence="3" id="KW-1185">Reference proteome</keyword>
<dbReference type="PANTHER" id="PTHR22916:SF3">
    <property type="entry name" value="UDP-GLCNAC:BETAGAL BETA-1,3-N-ACETYLGLUCOSAMINYLTRANSFERASE-LIKE PROTEIN 1"/>
    <property type="match status" value="1"/>
</dbReference>
<reference evidence="2 3" key="1">
    <citation type="submission" date="2018-04" db="EMBL/GenBank/DDBJ databases">
        <title>Marixanthomonas spongiae HN-E44 sp. nov., isolated from a marine sponge.</title>
        <authorList>
            <person name="Luo L."/>
            <person name="Zhuang L."/>
        </authorList>
    </citation>
    <scope>NUCLEOTIDE SEQUENCE [LARGE SCALE GENOMIC DNA]</scope>
    <source>
        <strain evidence="2 3">HN-E44</strain>
    </source>
</reference>
<organism evidence="2 3">
    <name type="scientific">Marixanthomonas spongiae</name>
    <dbReference type="NCBI Taxonomy" id="2174845"/>
    <lineage>
        <taxon>Bacteria</taxon>
        <taxon>Pseudomonadati</taxon>
        <taxon>Bacteroidota</taxon>
        <taxon>Flavobacteriia</taxon>
        <taxon>Flavobacteriales</taxon>
        <taxon>Flavobacteriaceae</taxon>
        <taxon>Marixanthomonas</taxon>
    </lineage>
</organism>
<accession>A0A2U0I609</accession>
<evidence type="ECO:0000259" key="1">
    <source>
        <dbReference type="Pfam" id="PF00535"/>
    </source>
</evidence>
<dbReference type="InterPro" id="IPR029044">
    <property type="entry name" value="Nucleotide-diphossugar_trans"/>
</dbReference>
<dbReference type="Gene3D" id="3.90.550.10">
    <property type="entry name" value="Spore Coat Polysaccharide Biosynthesis Protein SpsA, Chain A"/>
    <property type="match status" value="1"/>
</dbReference>
<evidence type="ECO:0000313" key="3">
    <source>
        <dbReference type="Proteomes" id="UP000245962"/>
    </source>
</evidence>
<comment type="caution">
    <text evidence="2">The sequence shown here is derived from an EMBL/GenBank/DDBJ whole genome shotgun (WGS) entry which is preliminary data.</text>
</comment>